<dbReference type="EMBL" id="PQFF01000366">
    <property type="protein sequence ID" value="RHZ55611.1"/>
    <property type="molecule type" value="Genomic_DNA"/>
</dbReference>
<organism evidence="2 3">
    <name type="scientific">Diversispora epigaea</name>
    <dbReference type="NCBI Taxonomy" id="1348612"/>
    <lineage>
        <taxon>Eukaryota</taxon>
        <taxon>Fungi</taxon>
        <taxon>Fungi incertae sedis</taxon>
        <taxon>Mucoromycota</taxon>
        <taxon>Glomeromycotina</taxon>
        <taxon>Glomeromycetes</taxon>
        <taxon>Diversisporales</taxon>
        <taxon>Diversisporaceae</taxon>
        <taxon>Diversispora</taxon>
    </lineage>
</organism>
<dbReference type="AlphaFoldDB" id="A0A397GXA2"/>
<name>A0A397GXA2_9GLOM</name>
<feature type="compositionally biased region" description="Low complexity" evidence="1">
    <location>
        <begin position="109"/>
        <end position="128"/>
    </location>
</feature>
<gene>
    <name evidence="2" type="ORF">Glove_413g18</name>
</gene>
<protein>
    <submittedName>
        <fullName evidence="2">Uncharacterized protein</fullName>
    </submittedName>
</protein>
<feature type="region of interest" description="Disordered" evidence="1">
    <location>
        <begin position="95"/>
        <end position="128"/>
    </location>
</feature>
<reference evidence="2 3" key="1">
    <citation type="submission" date="2018-08" db="EMBL/GenBank/DDBJ databases">
        <title>Genome and evolution of the arbuscular mycorrhizal fungus Diversispora epigaea (formerly Glomus versiforme) and its bacterial endosymbionts.</title>
        <authorList>
            <person name="Sun X."/>
            <person name="Fei Z."/>
            <person name="Harrison M."/>
        </authorList>
    </citation>
    <scope>NUCLEOTIDE SEQUENCE [LARGE SCALE GENOMIC DNA]</scope>
    <source>
        <strain evidence="2 3">IT104</strain>
    </source>
</reference>
<comment type="caution">
    <text evidence="2">The sequence shown here is derived from an EMBL/GenBank/DDBJ whole genome shotgun (WGS) entry which is preliminary data.</text>
</comment>
<dbReference type="Proteomes" id="UP000266861">
    <property type="component" value="Unassembled WGS sequence"/>
</dbReference>
<dbReference type="OrthoDB" id="2430921at2759"/>
<evidence type="ECO:0000313" key="3">
    <source>
        <dbReference type="Proteomes" id="UP000266861"/>
    </source>
</evidence>
<proteinExistence type="predicted"/>
<sequence>MSIMMFAEKIPVHLILASMCFVIYVIRQQITADLNARVERLTADFTSRDATFIIEGQRIMTMVNTVIETINGITANYESLRDQLDHLTETGSIATLRSEQFNTPPEHISNSSRRSSHASSSGSSHSSFSNIISTTWNEFKIIFDRIMRENNYSLDDMCNTVSVEIRGLGMGKISKETVKKFYYNDSDMRGGTLKKIGSWIDSKNNLANNLASNTE</sequence>
<evidence type="ECO:0000313" key="2">
    <source>
        <dbReference type="EMBL" id="RHZ55611.1"/>
    </source>
</evidence>
<evidence type="ECO:0000256" key="1">
    <source>
        <dbReference type="SAM" id="MobiDB-lite"/>
    </source>
</evidence>
<accession>A0A397GXA2</accession>
<keyword evidence="3" id="KW-1185">Reference proteome</keyword>